<dbReference type="RefSeq" id="XP_042190610.1">
    <property type="nucleotide sequence ID" value="XM_042334676.1"/>
</dbReference>
<dbReference type="RefSeq" id="XP_042190607.1">
    <property type="nucleotide sequence ID" value="XM_042334673.1"/>
</dbReference>
<name>V9L6A2_CALMI</name>
<reference evidence="2" key="4">
    <citation type="submission" date="2025-05" db="UniProtKB">
        <authorList>
            <consortium name="Ensembl"/>
        </authorList>
    </citation>
    <scope>IDENTIFICATION</scope>
</reference>
<organism evidence="1">
    <name type="scientific">Callorhinchus milii</name>
    <name type="common">Ghost shark</name>
    <dbReference type="NCBI Taxonomy" id="7868"/>
    <lineage>
        <taxon>Eukaryota</taxon>
        <taxon>Metazoa</taxon>
        <taxon>Chordata</taxon>
        <taxon>Craniata</taxon>
        <taxon>Vertebrata</taxon>
        <taxon>Chondrichthyes</taxon>
        <taxon>Holocephali</taxon>
        <taxon>Chimaeriformes</taxon>
        <taxon>Callorhinchidae</taxon>
        <taxon>Callorhinchus</taxon>
    </lineage>
</organism>
<dbReference type="GeneTree" id="ENSGT00390000016499"/>
<accession>V9L6A2</accession>
<reference evidence="3" key="1">
    <citation type="journal article" date="2006" name="Science">
        <title>Ancient noncoding elements conserved in the human genome.</title>
        <authorList>
            <person name="Venkatesh B."/>
            <person name="Kirkness E.F."/>
            <person name="Loh Y.H."/>
            <person name="Halpern A.L."/>
            <person name="Lee A.P."/>
            <person name="Johnson J."/>
            <person name="Dandona N."/>
            <person name="Viswanathan L.D."/>
            <person name="Tay A."/>
            <person name="Venter J.C."/>
            <person name="Strausberg R.L."/>
            <person name="Brenner S."/>
        </authorList>
    </citation>
    <scope>NUCLEOTIDE SEQUENCE [LARGE SCALE GENOMIC DNA]</scope>
</reference>
<dbReference type="GeneID" id="103186766"/>
<dbReference type="AlphaFoldDB" id="V9L6A2"/>
<dbReference type="RefSeq" id="XP_042190604.1">
    <property type="nucleotide sequence ID" value="XM_042334670.1"/>
</dbReference>
<reference evidence="1 3" key="3">
    <citation type="journal article" date="2014" name="Nature">
        <title>Elephant shark genome provides unique insights into gnathostome evolution.</title>
        <authorList>
            <consortium name="International Elephant Shark Genome Sequencing Consortium"/>
            <person name="Venkatesh B."/>
            <person name="Lee A.P."/>
            <person name="Ravi V."/>
            <person name="Maurya A.K."/>
            <person name="Lian M.M."/>
            <person name="Swann J.B."/>
            <person name="Ohta Y."/>
            <person name="Flajnik M.F."/>
            <person name="Sutoh Y."/>
            <person name="Kasahara M."/>
            <person name="Hoon S."/>
            <person name="Gangu V."/>
            <person name="Roy S.W."/>
            <person name="Irimia M."/>
            <person name="Korzh V."/>
            <person name="Kondrychyn I."/>
            <person name="Lim Z.W."/>
            <person name="Tay B.H."/>
            <person name="Tohari S."/>
            <person name="Kong K.W."/>
            <person name="Ho S."/>
            <person name="Lorente-Galdos B."/>
            <person name="Quilez J."/>
            <person name="Marques-Bonet T."/>
            <person name="Raney B.J."/>
            <person name="Ingham P.W."/>
            <person name="Tay A."/>
            <person name="Hillier L.W."/>
            <person name="Minx P."/>
            <person name="Boehm T."/>
            <person name="Wilson R.K."/>
            <person name="Brenner S."/>
            <person name="Warren W.C."/>
        </authorList>
    </citation>
    <scope>NUCLEOTIDE SEQUENCE</scope>
    <source>
        <tissue evidence="1">Intestine</tissue>
    </source>
</reference>
<gene>
    <name evidence="2" type="primary">LOC103186766</name>
</gene>
<dbReference type="EMBL" id="JW874727">
    <property type="protein sequence ID" value="AFP07244.1"/>
    <property type="molecule type" value="mRNA"/>
</dbReference>
<dbReference type="RefSeq" id="XP_042190606.1">
    <property type="nucleotide sequence ID" value="XM_042334672.1"/>
</dbReference>
<dbReference type="Pfam" id="PF15137">
    <property type="entry name" value="ECPIP"/>
    <property type="match status" value="1"/>
</dbReference>
<dbReference type="RefSeq" id="XP_042190605.1">
    <property type="nucleotide sequence ID" value="XM_042334671.1"/>
</dbReference>
<dbReference type="RefSeq" id="XP_042190611.1">
    <property type="nucleotide sequence ID" value="XM_042334677.1"/>
</dbReference>
<evidence type="ECO:0000313" key="1">
    <source>
        <dbReference type="EMBL" id="AFP07244.1"/>
    </source>
</evidence>
<reference evidence="3" key="2">
    <citation type="journal article" date="2007" name="PLoS Biol.">
        <title>Survey sequencing and comparative analysis of the elephant shark (Callorhinchus milii) genome.</title>
        <authorList>
            <person name="Venkatesh B."/>
            <person name="Kirkness E.F."/>
            <person name="Loh Y.H."/>
            <person name="Halpern A.L."/>
            <person name="Lee A.P."/>
            <person name="Johnson J."/>
            <person name="Dandona N."/>
            <person name="Viswanathan L.D."/>
            <person name="Tay A."/>
            <person name="Venter J.C."/>
            <person name="Strausberg R.L."/>
            <person name="Brenner S."/>
        </authorList>
    </citation>
    <scope>NUCLEOTIDE SEQUENCE [LARGE SCALE GENOMIC DNA]</scope>
</reference>
<dbReference type="RefSeq" id="XP_042190603.1">
    <property type="nucleotide sequence ID" value="XM_042334669.1"/>
</dbReference>
<evidence type="ECO:0000313" key="2">
    <source>
        <dbReference type="Ensembl" id="ENSCMIP00000039345.1"/>
    </source>
</evidence>
<sequence>MVCCRHKMGISSIKLVFSALGCCICCISLVKGSNLTLIFQNERSFRNCSCSSSIPECNVALANILCCCSTISSKELERASPALSYSTQLAVWVSDISSVGVLLNNSFVLDLRLSLCSTRAVVTEYIIIFGLRRLCVFNPKAQEYPRQNITIHSTDTGVAKLPSLSHRDISFYVAFLNVALLNGDSKLKAYSVPNITNIEDYFPHLPTLPSATNTSLITFIYV</sequence>
<dbReference type="PANTHER" id="PTHR35658">
    <property type="entry name" value="RCG58666, ISOFORM CRA_A"/>
    <property type="match status" value="1"/>
</dbReference>
<dbReference type="Proteomes" id="UP000314986">
    <property type="component" value="Unassembled WGS sequence"/>
</dbReference>
<dbReference type="InterPro" id="IPR029250">
    <property type="entry name" value="ECPIP"/>
</dbReference>
<dbReference type="OMA" id="SRWNSEM"/>
<keyword evidence="3" id="KW-1185">Reference proteome</keyword>
<dbReference type="Ensembl" id="ENSCMIT00000039915.1">
    <property type="protein sequence ID" value="ENSCMIP00000039345.1"/>
    <property type="gene ID" value="ENSCMIG00000016498.1"/>
</dbReference>
<dbReference type="OrthoDB" id="8434774at2759"/>
<dbReference type="RefSeq" id="XP_042190608.1">
    <property type="nucleotide sequence ID" value="XM_042334674.1"/>
</dbReference>
<protein>
    <submittedName>
        <fullName evidence="2">Exosomal polycystin 1 interacting protein</fullName>
    </submittedName>
</protein>
<dbReference type="RefSeq" id="XP_042190609.1">
    <property type="nucleotide sequence ID" value="XM_042334675.1"/>
</dbReference>
<evidence type="ECO:0000313" key="3">
    <source>
        <dbReference type="Proteomes" id="UP000314986"/>
    </source>
</evidence>
<dbReference type="PANTHER" id="PTHR35658:SF1">
    <property type="entry name" value="CHROMOSOME 21 OPEN READING FRAME 62"/>
    <property type="match status" value="1"/>
</dbReference>
<proteinExistence type="evidence at transcript level"/>